<feature type="region of interest" description="Disordered" evidence="1">
    <location>
        <begin position="369"/>
        <end position="406"/>
    </location>
</feature>
<dbReference type="GO" id="GO:0005793">
    <property type="term" value="C:endoplasmic reticulum-Golgi intermediate compartment"/>
    <property type="evidence" value="ECO:0000318"/>
    <property type="project" value="GO_Central"/>
</dbReference>
<dbReference type="InParanoid" id="F6YRS8"/>
<reference evidence="4" key="3">
    <citation type="submission" date="2025-08" db="UniProtKB">
        <authorList>
            <consortium name="Ensembl"/>
        </authorList>
    </citation>
    <scope>IDENTIFICATION</scope>
</reference>
<name>F6YRS8_CIOIN</name>
<dbReference type="Ensembl" id="ENSCINT00000002784.3">
    <property type="protein sequence ID" value="ENSCINP00000002784.3"/>
    <property type="gene ID" value="ENSCING00000001424.3"/>
</dbReference>
<dbReference type="FunFam" id="3.40.30.10:FF:000051">
    <property type="entry name" value="endoplasmic reticulum resident protein 44"/>
    <property type="match status" value="1"/>
</dbReference>
<dbReference type="GO" id="GO:0005789">
    <property type="term" value="C:endoplasmic reticulum membrane"/>
    <property type="evidence" value="ECO:0000318"/>
    <property type="project" value="GO_Central"/>
</dbReference>
<dbReference type="InterPro" id="IPR052643">
    <property type="entry name" value="ERP44"/>
</dbReference>
<dbReference type="GO" id="GO:0010882">
    <property type="term" value="P:regulation of cardiac muscle contraction by calcium ion signaling"/>
    <property type="evidence" value="ECO:0007669"/>
    <property type="project" value="Ensembl"/>
</dbReference>
<dbReference type="GO" id="GO:0003756">
    <property type="term" value="F:protein disulfide isomerase activity"/>
    <property type="evidence" value="ECO:0000318"/>
    <property type="project" value="GO_Central"/>
</dbReference>
<dbReference type="PANTHER" id="PTHR46295:SF1">
    <property type="entry name" value="ENDOPLASMIC RETICULUM RESIDENT PROTEIN 44"/>
    <property type="match status" value="1"/>
</dbReference>
<dbReference type="AlphaFoldDB" id="F6YRS8"/>
<reference evidence="4" key="4">
    <citation type="submission" date="2025-09" db="UniProtKB">
        <authorList>
            <consortium name="Ensembl"/>
        </authorList>
    </citation>
    <scope>IDENTIFICATION</scope>
</reference>
<evidence type="ECO:0000259" key="3">
    <source>
        <dbReference type="PROSITE" id="PS51352"/>
    </source>
</evidence>
<organism evidence="4 5">
    <name type="scientific">Ciona intestinalis</name>
    <name type="common">Transparent sea squirt</name>
    <name type="synonym">Ascidia intestinalis</name>
    <dbReference type="NCBI Taxonomy" id="7719"/>
    <lineage>
        <taxon>Eukaryota</taxon>
        <taxon>Metazoa</taxon>
        <taxon>Chordata</taxon>
        <taxon>Tunicata</taxon>
        <taxon>Ascidiacea</taxon>
        <taxon>Phlebobranchia</taxon>
        <taxon>Cionidae</taxon>
        <taxon>Ciona</taxon>
    </lineage>
</organism>
<dbReference type="GO" id="GO:0006457">
    <property type="term" value="P:protein folding"/>
    <property type="evidence" value="ECO:0000318"/>
    <property type="project" value="GO_Central"/>
</dbReference>
<dbReference type="OMA" id="DWCRFSN"/>
<dbReference type="EMBL" id="EAAA01001112">
    <property type="status" value="NOT_ANNOTATED_CDS"/>
    <property type="molecule type" value="Genomic_DNA"/>
</dbReference>
<sequence>KRCLYNFFIFLFNVLITQCSCEVLQLDSTNLESTLANNQVVFVNFYADWCRFSQMLAPIFEQTAEKIATEYPTPGMVTLAKVDCDRQGGIAQQYHVSKYPTMKLFYNGKPAKREYRGNRTPDGIAAFIRDHLKDPVKEFANLDVIYELPRQKRNVVGYFTSKESEEFKVFNNVAKILKDDCDFHAGFGEVSKPERTTGDNIIFKPDSVSNEAQPEMVFLGSLTNQDLLHAWAQDKCVPLVREITFANGEELTEEGLPFVILFHKKEDTESLEAYRKEVSRLVSFKTSVNFLVADCETFSHPLHHLGKSVRDCPLVAIDSFKHMYMFPNFNEINTPNKLKQFILDLQSGKLHREFHHGPDDNPEVISAEVQASEKPAEEVETSPPESIFKQLKPSEHRYTLTDRDEL</sequence>
<dbReference type="HOGENOM" id="CLU_054449_1_0_1"/>
<dbReference type="EMBL" id="EAAA01001113">
    <property type="status" value="NOT_ANNOTATED_CDS"/>
    <property type="molecule type" value="Genomic_DNA"/>
</dbReference>
<dbReference type="InterPro" id="IPR036249">
    <property type="entry name" value="Thioredoxin-like_sf"/>
</dbReference>
<reference evidence="4" key="2">
    <citation type="journal article" date="2008" name="Genome Biol.">
        <title>Improved genome assembly and evidence-based global gene model set for the chordate Ciona intestinalis: new insight into intron and operon populations.</title>
        <authorList>
            <person name="Satou Y."/>
            <person name="Mineta K."/>
            <person name="Ogasawara M."/>
            <person name="Sasakura Y."/>
            <person name="Shoguchi E."/>
            <person name="Ueno K."/>
            <person name="Yamada L."/>
            <person name="Matsumoto J."/>
            <person name="Wasserscheid J."/>
            <person name="Dewar K."/>
            <person name="Wiley G.B."/>
            <person name="Macmil S.L."/>
            <person name="Roe B.A."/>
            <person name="Zeller R.W."/>
            <person name="Hastings K.E."/>
            <person name="Lemaire P."/>
            <person name="Lindquist E."/>
            <person name="Endo T."/>
            <person name="Hotta K."/>
            <person name="Inaba K."/>
        </authorList>
    </citation>
    <scope>NUCLEOTIDE SEQUENCE [LARGE SCALE GENOMIC DNA]</scope>
    <source>
        <strain evidence="4">wild type</strain>
    </source>
</reference>
<evidence type="ECO:0000313" key="5">
    <source>
        <dbReference type="Proteomes" id="UP000008144"/>
    </source>
</evidence>
<feature type="compositionally biased region" description="Basic and acidic residues" evidence="1">
    <location>
        <begin position="392"/>
        <end position="406"/>
    </location>
</feature>
<dbReference type="GO" id="GO:0007507">
    <property type="term" value="P:heart development"/>
    <property type="evidence" value="ECO:0007669"/>
    <property type="project" value="Ensembl"/>
</dbReference>
<dbReference type="Pfam" id="PF00085">
    <property type="entry name" value="Thioredoxin"/>
    <property type="match status" value="1"/>
</dbReference>
<dbReference type="PROSITE" id="PS51352">
    <property type="entry name" value="THIOREDOXIN_2"/>
    <property type="match status" value="1"/>
</dbReference>
<dbReference type="Gene3D" id="3.40.30.10">
    <property type="entry name" value="Glutaredoxin"/>
    <property type="match status" value="3"/>
</dbReference>
<keyword evidence="5" id="KW-1185">Reference proteome</keyword>
<dbReference type="Proteomes" id="UP000008144">
    <property type="component" value="Chromosome 13"/>
</dbReference>
<evidence type="ECO:0000313" key="4">
    <source>
        <dbReference type="Ensembl" id="ENSCINP00000002784.3"/>
    </source>
</evidence>
<dbReference type="PANTHER" id="PTHR46295">
    <property type="entry name" value="ENDOPLASMIC RETICULUM RESIDENT PROTEIN 44"/>
    <property type="match status" value="1"/>
</dbReference>
<feature type="domain" description="Thioredoxin" evidence="3">
    <location>
        <begin position="1"/>
        <end position="133"/>
    </location>
</feature>
<feature type="signal peptide" evidence="2">
    <location>
        <begin position="1"/>
        <end position="21"/>
    </location>
</feature>
<keyword evidence="2" id="KW-0732">Signal</keyword>
<dbReference type="Pfam" id="PF13848">
    <property type="entry name" value="Thioredoxin_6"/>
    <property type="match status" value="1"/>
</dbReference>
<protein>
    <recommendedName>
        <fullName evidence="3">Thioredoxin domain-containing protein</fullName>
    </recommendedName>
</protein>
<proteinExistence type="predicted"/>
<feature type="chain" id="PRO_5003351661" description="Thioredoxin domain-containing protein" evidence="2">
    <location>
        <begin position="22"/>
        <end position="406"/>
    </location>
</feature>
<dbReference type="FunCoup" id="F6YRS8">
    <property type="interactions" value="766"/>
</dbReference>
<dbReference type="GeneTree" id="ENSGT00930000151031"/>
<dbReference type="InterPro" id="IPR013766">
    <property type="entry name" value="Thioredoxin_domain"/>
</dbReference>
<reference evidence="5" key="1">
    <citation type="journal article" date="2002" name="Science">
        <title>The draft genome of Ciona intestinalis: insights into chordate and vertebrate origins.</title>
        <authorList>
            <person name="Dehal P."/>
            <person name="Satou Y."/>
            <person name="Campbell R.K."/>
            <person name="Chapman J."/>
            <person name="Degnan B."/>
            <person name="De Tomaso A."/>
            <person name="Davidson B."/>
            <person name="Di Gregorio A."/>
            <person name="Gelpke M."/>
            <person name="Goodstein D.M."/>
            <person name="Harafuji N."/>
            <person name="Hastings K.E."/>
            <person name="Ho I."/>
            <person name="Hotta K."/>
            <person name="Huang W."/>
            <person name="Kawashima T."/>
            <person name="Lemaire P."/>
            <person name="Martinez D."/>
            <person name="Meinertzhagen I.A."/>
            <person name="Necula S."/>
            <person name="Nonaka M."/>
            <person name="Putnam N."/>
            <person name="Rash S."/>
            <person name="Saiga H."/>
            <person name="Satake M."/>
            <person name="Terry A."/>
            <person name="Yamada L."/>
            <person name="Wang H.G."/>
            <person name="Awazu S."/>
            <person name="Azumi K."/>
            <person name="Boore J."/>
            <person name="Branno M."/>
            <person name="Chin-Bow S."/>
            <person name="DeSantis R."/>
            <person name="Doyle S."/>
            <person name="Francino P."/>
            <person name="Keys D.N."/>
            <person name="Haga S."/>
            <person name="Hayashi H."/>
            <person name="Hino K."/>
            <person name="Imai K.S."/>
            <person name="Inaba K."/>
            <person name="Kano S."/>
            <person name="Kobayashi K."/>
            <person name="Kobayashi M."/>
            <person name="Lee B.I."/>
            <person name="Makabe K.W."/>
            <person name="Manohar C."/>
            <person name="Matassi G."/>
            <person name="Medina M."/>
            <person name="Mochizuki Y."/>
            <person name="Mount S."/>
            <person name="Morishita T."/>
            <person name="Miura S."/>
            <person name="Nakayama A."/>
            <person name="Nishizaka S."/>
            <person name="Nomoto H."/>
            <person name="Ohta F."/>
            <person name="Oishi K."/>
            <person name="Rigoutsos I."/>
            <person name="Sano M."/>
            <person name="Sasaki A."/>
            <person name="Sasakura Y."/>
            <person name="Shoguchi E."/>
            <person name="Shin-i T."/>
            <person name="Spagnuolo A."/>
            <person name="Stainier D."/>
            <person name="Suzuki M.M."/>
            <person name="Tassy O."/>
            <person name="Takatori N."/>
            <person name="Tokuoka M."/>
            <person name="Yagi K."/>
            <person name="Yoshizaki F."/>
            <person name="Wada S."/>
            <person name="Zhang C."/>
            <person name="Hyatt P.D."/>
            <person name="Larimer F."/>
            <person name="Detter C."/>
            <person name="Doggett N."/>
            <person name="Glavina T."/>
            <person name="Hawkins T."/>
            <person name="Richardson P."/>
            <person name="Lucas S."/>
            <person name="Kohara Y."/>
            <person name="Levine M."/>
            <person name="Satoh N."/>
            <person name="Rokhsar D.S."/>
        </authorList>
    </citation>
    <scope>NUCLEOTIDE SEQUENCE [LARGE SCALE GENOMIC DNA]</scope>
</reference>
<dbReference type="STRING" id="7719.ENSCINP00000002784"/>
<accession>F6YRS8</accession>
<evidence type="ECO:0000256" key="1">
    <source>
        <dbReference type="SAM" id="MobiDB-lite"/>
    </source>
</evidence>
<evidence type="ECO:0000256" key="2">
    <source>
        <dbReference type="SAM" id="SignalP"/>
    </source>
</evidence>
<dbReference type="SUPFAM" id="SSF52833">
    <property type="entry name" value="Thioredoxin-like"/>
    <property type="match status" value="3"/>
</dbReference>